<evidence type="ECO:0000259" key="1">
    <source>
        <dbReference type="Pfam" id="PF18962"/>
    </source>
</evidence>
<organism evidence="2 3">
    <name type="scientific">Catalinimonas alkaloidigena</name>
    <dbReference type="NCBI Taxonomy" id="1075417"/>
    <lineage>
        <taxon>Bacteria</taxon>
        <taxon>Pseudomonadati</taxon>
        <taxon>Bacteroidota</taxon>
        <taxon>Cytophagia</taxon>
        <taxon>Cytophagales</taxon>
        <taxon>Catalimonadaceae</taxon>
        <taxon>Catalinimonas</taxon>
    </lineage>
</organism>
<dbReference type="InterPro" id="IPR026444">
    <property type="entry name" value="Secre_tail"/>
</dbReference>
<accession>A0A1G9BTI0</accession>
<dbReference type="Gene3D" id="2.60.40.4070">
    <property type="match status" value="1"/>
</dbReference>
<keyword evidence="3" id="KW-1185">Reference proteome</keyword>
<evidence type="ECO:0000313" key="3">
    <source>
        <dbReference type="Proteomes" id="UP000198510"/>
    </source>
</evidence>
<dbReference type="NCBIfam" id="TIGR04183">
    <property type="entry name" value="Por_Secre_tail"/>
    <property type="match status" value="1"/>
</dbReference>
<feature type="domain" description="Secretion system C-terminal sorting" evidence="1">
    <location>
        <begin position="65"/>
        <end position="136"/>
    </location>
</feature>
<dbReference type="EMBL" id="FNFO01000002">
    <property type="protein sequence ID" value="SDK42757.1"/>
    <property type="molecule type" value="Genomic_DNA"/>
</dbReference>
<proteinExistence type="predicted"/>
<protein>
    <submittedName>
        <fullName evidence="2">Por secretion system C-terminal sorting domain-containing protein</fullName>
    </submittedName>
</protein>
<dbReference type="Pfam" id="PF18962">
    <property type="entry name" value="Por_Secre_tail"/>
    <property type="match status" value="1"/>
</dbReference>
<dbReference type="STRING" id="1075417.SAMN05421823_102707"/>
<reference evidence="2 3" key="1">
    <citation type="submission" date="2016-10" db="EMBL/GenBank/DDBJ databases">
        <authorList>
            <person name="de Groot N.N."/>
        </authorList>
    </citation>
    <scope>NUCLEOTIDE SEQUENCE [LARGE SCALE GENOMIC DNA]</scope>
    <source>
        <strain evidence="2 3">DSM 25186</strain>
    </source>
</reference>
<dbReference type="Proteomes" id="UP000198510">
    <property type="component" value="Unassembled WGS sequence"/>
</dbReference>
<gene>
    <name evidence="2" type="ORF">SAMN05421823_102707</name>
</gene>
<sequence>MVVSTKQGCYSGFQAAWEKQADGNFYPFNAGDGTWQLDVDMLIFPVISPIAASAKNLSAVYQPSIYPNPGNGRATLKYQLPKASEVSVTLRDVTGREVQRLAEGLQGAGNKQVELSLSNLNSGLYFYSIETPEGIASGKLNVVR</sequence>
<evidence type="ECO:0000313" key="2">
    <source>
        <dbReference type="EMBL" id="SDK42757.1"/>
    </source>
</evidence>
<name>A0A1G9BTI0_9BACT</name>
<dbReference type="AlphaFoldDB" id="A0A1G9BTI0"/>